<dbReference type="Proteomes" id="UP000315133">
    <property type="component" value="Unassembled WGS sequence"/>
</dbReference>
<reference evidence="3 4" key="1">
    <citation type="submission" date="2019-06" db="EMBL/GenBank/DDBJ databases">
        <title>Sequencing the genomes of 1000 actinobacteria strains.</title>
        <authorList>
            <person name="Klenk H.-P."/>
        </authorList>
    </citation>
    <scope>NUCLEOTIDE SEQUENCE [LARGE SCALE GENOMIC DNA]</scope>
    <source>
        <strain evidence="3 4">DSM 12362</strain>
    </source>
</reference>
<evidence type="ECO:0000313" key="3">
    <source>
        <dbReference type="EMBL" id="TQM97356.1"/>
    </source>
</evidence>
<dbReference type="PANTHER" id="PTHR43428">
    <property type="entry name" value="ARSENATE REDUCTASE"/>
    <property type="match status" value="1"/>
</dbReference>
<feature type="domain" description="Phosphotyrosine protein phosphatase I" evidence="2">
    <location>
        <begin position="80"/>
        <end position="203"/>
    </location>
</feature>
<dbReference type="InterPro" id="IPR036196">
    <property type="entry name" value="Ptyr_pPase_sf"/>
</dbReference>
<evidence type="ECO:0000313" key="4">
    <source>
        <dbReference type="Proteomes" id="UP000315133"/>
    </source>
</evidence>
<gene>
    <name evidence="3" type="ORF">FB476_2266</name>
</gene>
<dbReference type="NCBIfam" id="NF046112">
    <property type="entry name" value="MSMEG_6209_Nter"/>
    <property type="match status" value="1"/>
</dbReference>
<dbReference type="SMART" id="SM00226">
    <property type="entry name" value="LMWPc"/>
    <property type="match status" value="1"/>
</dbReference>
<keyword evidence="1" id="KW-0059">Arsenical resistance</keyword>
<dbReference type="Gene3D" id="1.10.8.1060">
    <property type="entry name" value="Corynebacterium glutamicum thioredoxin-dependent arsenate reductase, N-terminal domain"/>
    <property type="match status" value="1"/>
</dbReference>
<dbReference type="SUPFAM" id="SSF52788">
    <property type="entry name" value="Phosphotyrosine protein phosphatases I"/>
    <property type="match status" value="1"/>
</dbReference>
<dbReference type="Pfam" id="PF01451">
    <property type="entry name" value="LMWPc"/>
    <property type="match status" value="1"/>
</dbReference>
<organism evidence="3 4">
    <name type="scientific">Ornithinimicrobium humiphilum</name>
    <dbReference type="NCBI Taxonomy" id="125288"/>
    <lineage>
        <taxon>Bacteria</taxon>
        <taxon>Bacillati</taxon>
        <taxon>Actinomycetota</taxon>
        <taxon>Actinomycetes</taxon>
        <taxon>Micrococcales</taxon>
        <taxon>Ornithinimicrobiaceae</taxon>
        <taxon>Ornithinimicrobium</taxon>
    </lineage>
</organism>
<dbReference type="OrthoDB" id="9799372at2"/>
<evidence type="ECO:0000256" key="1">
    <source>
        <dbReference type="ARBA" id="ARBA00022849"/>
    </source>
</evidence>
<dbReference type="InterPro" id="IPR023485">
    <property type="entry name" value="Ptyr_pPase"/>
</dbReference>
<dbReference type="RefSeq" id="WP_141818830.1">
    <property type="nucleotide sequence ID" value="NZ_BAAAIL010000002.1"/>
</dbReference>
<dbReference type="EMBL" id="VFPU01000001">
    <property type="protein sequence ID" value="TQM97356.1"/>
    <property type="molecule type" value="Genomic_DNA"/>
</dbReference>
<dbReference type="AlphaFoldDB" id="A0A543KQK7"/>
<protein>
    <submittedName>
        <fullName evidence="3">Protein-tyrosine-phosphatase</fullName>
    </submittedName>
</protein>
<dbReference type="GO" id="GO:0046685">
    <property type="term" value="P:response to arsenic-containing substance"/>
    <property type="evidence" value="ECO:0007669"/>
    <property type="project" value="UniProtKB-KW"/>
</dbReference>
<proteinExistence type="predicted"/>
<accession>A0A543KQK7</accession>
<sequence length="225" mass="24741">MELRSAMYDRAVARVQDELTERFRDGFSPAEVAAVIARGREMLEKSGRHAPFVPALLDRWARDELLSTARREGRPLSPLPKILFVCERNEGRSQVAAALAEHLSGGRVLARSAGIHPTGRLNPHASTVLAERGIELRNPLPSEVQADALDAADVLVLIGCSSCDLEGRRTVRWDVDDPYAAELPEARRIADEVEVRVRALLDELGVPVVEGEQAERELAEADVAR</sequence>
<comment type="caution">
    <text evidence="3">The sequence shown here is derived from an EMBL/GenBank/DDBJ whole genome shotgun (WGS) entry which is preliminary data.</text>
</comment>
<name>A0A543KQK7_9MICO</name>
<keyword evidence="4" id="KW-1185">Reference proteome</keyword>
<dbReference type="PANTHER" id="PTHR43428:SF1">
    <property type="entry name" value="ARSENATE REDUCTASE"/>
    <property type="match status" value="1"/>
</dbReference>
<evidence type="ECO:0000259" key="2">
    <source>
        <dbReference type="SMART" id="SM00226"/>
    </source>
</evidence>
<dbReference type="Gene3D" id="3.40.50.2300">
    <property type="match status" value="1"/>
</dbReference>